<dbReference type="EMBL" id="MHIE01000007">
    <property type="protein sequence ID" value="OGY46100.1"/>
    <property type="molecule type" value="Genomic_DNA"/>
</dbReference>
<evidence type="ECO:0000256" key="8">
    <source>
        <dbReference type="SAM" id="Phobius"/>
    </source>
</evidence>
<evidence type="ECO:0000256" key="4">
    <source>
        <dbReference type="ARBA" id="ARBA00022519"/>
    </source>
</evidence>
<protein>
    <recommendedName>
        <fullName evidence="9">Type II secretion system protein GspF domain-containing protein</fullName>
    </recommendedName>
</protein>
<evidence type="ECO:0000256" key="7">
    <source>
        <dbReference type="ARBA" id="ARBA00023136"/>
    </source>
</evidence>
<comment type="subcellular location">
    <subcellularLocation>
        <location evidence="1">Cell inner membrane</location>
        <topology evidence="1">Multi-pass membrane protein</topology>
    </subcellularLocation>
</comment>
<dbReference type="InterPro" id="IPR042094">
    <property type="entry name" value="T2SS_GspF_sf"/>
</dbReference>
<feature type="transmembrane region" description="Helical" evidence="8">
    <location>
        <begin position="166"/>
        <end position="189"/>
    </location>
</feature>
<dbReference type="PANTHER" id="PTHR30012">
    <property type="entry name" value="GENERAL SECRETION PATHWAY PROTEIN"/>
    <property type="match status" value="1"/>
</dbReference>
<accession>A0A1G1Y2V1</accession>
<dbReference type="InterPro" id="IPR003004">
    <property type="entry name" value="GspF/PilC"/>
</dbReference>
<evidence type="ECO:0000256" key="5">
    <source>
        <dbReference type="ARBA" id="ARBA00022692"/>
    </source>
</evidence>
<comment type="caution">
    <text evidence="10">The sequence shown here is derived from an EMBL/GenBank/DDBJ whole genome shotgun (WGS) entry which is preliminary data.</text>
</comment>
<keyword evidence="4" id="KW-0997">Cell inner membrane</keyword>
<dbReference type="Gene3D" id="1.20.81.30">
    <property type="entry name" value="Type II secretion system (T2SS), domain F"/>
    <property type="match status" value="2"/>
</dbReference>
<proteinExistence type="inferred from homology"/>
<feature type="transmembrane region" description="Helical" evidence="8">
    <location>
        <begin position="379"/>
        <end position="400"/>
    </location>
</feature>
<dbReference type="PANTHER" id="PTHR30012:SF0">
    <property type="entry name" value="TYPE II SECRETION SYSTEM PROTEIN F-RELATED"/>
    <property type="match status" value="1"/>
</dbReference>
<feature type="domain" description="Type II secretion system protein GspF" evidence="9">
    <location>
        <begin position="67"/>
        <end position="190"/>
    </location>
</feature>
<keyword evidence="6 8" id="KW-1133">Transmembrane helix</keyword>
<dbReference type="GO" id="GO:0005886">
    <property type="term" value="C:plasma membrane"/>
    <property type="evidence" value="ECO:0007669"/>
    <property type="project" value="UniProtKB-SubCell"/>
</dbReference>
<feature type="domain" description="Type II secretion system protein GspF" evidence="9">
    <location>
        <begin position="272"/>
        <end position="398"/>
    </location>
</feature>
<evidence type="ECO:0000313" key="10">
    <source>
        <dbReference type="EMBL" id="OGY46100.1"/>
    </source>
</evidence>
<sequence>MKFDYVVFDRSNQIKKGSTQAADLKEATQLLISQGWFIKKIKPRGRAKGGFGELSLGRVSLIDKVLFTKHLSTMLKSGITLNEALAVIADQTTSQKFKKIILNVLESVKTGQNLSRSLEKFPKVFDSLFINIIKVGEESGTLEGNLEYLSHEVSDQLELRRKVKAAAFYPAIVLFATGGLIVVLAYFVLPKITQLFRTLKFDLPLSTKVLLWVSDLMEKHGGVIILSLIIGLVLLRAVLTSKFAQPFWHRLILKLPVVGTIVINYNLTLMNRTLGILLKSGLTIDRALAVTTQTLSNLIYQRRLTRVLTQIQKGQRFSDTLAGFRQSRRHPLFPLLVVKMIDVGERSGRLDESFSYLAEFFEKEVDNTTKNLTTILEPLLLVFIGLIVGFVAISVIAPIYQVTGQLGGGL</sequence>
<name>A0A1G1Y2V1_9BACT</name>
<feature type="transmembrane region" description="Helical" evidence="8">
    <location>
        <begin position="220"/>
        <end position="239"/>
    </location>
</feature>
<evidence type="ECO:0000256" key="1">
    <source>
        <dbReference type="ARBA" id="ARBA00004429"/>
    </source>
</evidence>
<dbReference type="Pfam" id="PF00482">
    <property type="entry name" value="T2SSF"/>
    <property type="match status" value="2"/>
</dbReference>
<dbReference type="AlphaFoldDB" id="A0A1G1Y2V1"/>
<comment type="similarity">
    <text evidence="2">Belongs to the GSP F family.</text>
</comment>
<keyword evidence="3" id="KW-1003">Cell membrane</keyword>
<keyword evidence="7 8" id="KW-0472">Membrane</keyword>
<keyword evidence="5 8" id="KW-0812">Transmembrane</keyword>
<evidence type="ECO:0000256" key="3">
    <source>
        <dbReference type="ARBA" id="ARBA00022475"/>
    </source>
</evidence>
<evidence type="ECO:0000313" key="11">
    <source>
        <dbReference type="Proteomes" id="UP000178240"/>
    </source>
</evidence>
<dbReference type="STRING" id="1797535.A2744_01925"/>
<dbReference type="PRINTS" id="PR00812">
    <property type="entry name" value="BCTERIALGSPF"/>
</dbReference>
<gene>
    <name evidence="10" type="ORF">A2744_01925</name>
</gene>
<dbReference type="InterPro" id="IPR018076">
    <property type="entry name" value="T2SS_GspF_dom"/>
</dbReference>
<reference evidence="10 11" key="1">
    <citation type="journal article" date="2016" name="Nat. Commun.">
        <title>Thousands of microbial genomes shed light on interconnected biogeochemical processes in an aquifer system.</title>
        <authorList>
            <person name="Anantharaman K."/>
            <person name="Brown C.T."/>
            <person name="Hug L.A."/>
            <person name="Sharon I."/>
            <person name="Castelle C.J."/>
            <person name="Probst A.J."/>
            <person name="Thomas B.C."/>
            <person name="Singh A."/>
            <person name="Wilkins M.J."/>
            <person name="Karaoz U."/>
            <person name="Brodie E.L."/>
            <person name="Williams K.H."/>
            <person name="Hubbard S.S."/>
            <person name="Banfield J.F."/>
        </authorList>
    </citation>
    <scope>NUCLEOTIDE SEQUENCE [LARGE SCALE GENOMIC DNA]</scope>
</reference>
<organism evidence="10 11">
    <name type="scientific">Candidatus Buchananbacteria bacterium RIFCSPHIGHO2_01_FULL_44_11</name>
    <dbReference type="NCBI Taxonomy" id="1797535"/>
    <lineage>
        <taxon>Bacteria</taxon>
        <taxon>Candidatus Buchananiibacteriota</taxon>
    </lineage>
</organism>
<evidence type="ECO:0000256" key="6">
    <source>
        <dbReference type="ARBA" id="ARBA00022989"/>
    </source>
</evidence>
<evidence type="ECO:0000259" key="9">
    <source>
        <dbReference type="Pfam" id="PF00482"/>
    </source>
</evidence>
<dbReference type="Proteomes" id="UP000178240">
    <property type="component" value="Unassembled WGS sequence"/>
</dbReference>
<evidence type="ECO:0000256" key="2">
    <source>
        <dbReference type="ARBA" id="ARBA00005745"/>
    </source>
</evidence>
<dbReference type="FunFam" id="1.20.81.30:FF:000001">
    <property type="entry name" value="Type II secretion system protein F"/>
    <property type="match status" value="1"/>
</dbReference>